<dbReference type="OrthoDB" id="9768004at2"/>
<accession>A0A4S3KP53</accession>
<comment type="pathway">
    <text evidence="3">Amino-acid biosynthesis; ergothioneine biosynthesis.</text>
</comment>
<dbReference type="AlphaFoldDB" id="A0A4S3KP53"/>
<evidence type="ECO:0000313" key="7">
    <source>
        <dbReference type="EMBL" id="THD10646.1"/>
    </source>
</evidence>
<evidence type="ECO:0000259" key="6">
    <source>
        <dbReference type="Pfam" id="PF13847"/>
    </source>
</evidence>
<dbReference type="InterPro" id="IPR029063">
    <property type="entry name" value="SAM-dependent_MTases_sf"/>
</dbReference>
<dbReference type="CDD" id="cd02440">
    <property type="entry name" value="AdoMet_MTases"/>
    <property type="match status" value="1"/>
</dbReference>
<keyword evidence="8" id="KW-1185">Reference proteome</keyword>
<evidence type="ECO:0000256" key="3">
    <source>
        <dbReference type="ARBA" id="ARBA00037882"/>
    </source>
</evidence>
<feature type="domain" description="DinB-like" evidence="5">
    <location>
        <begin position="40"/>
        <end position="175"/>
    </location>
</feature>
<protein>
    <submittedName>
        <fullName evidence="7">SAM-dependent methyltransferase</fullName>
    </submittedName>
</protein>
<keyword evidence="2" id="KW-0408">Iron</keyword>
<dbReference type="FunFam" id="3.90.1580.10:FF:000006">
    <property type="entry name" value="Generic methyltransferase, putative"/>
    <property type="match status" value="1"/>
</dbReference>
<dbReference type="SUPFAM" id="SSF56436">
    <property type="entry name" value="C-type lectin-like"/>
    <property type="match status" value="1"/>
</dbReference>
<dbReference type="Pfam" id="PF12867">
    <property type="entry name" value="DinB_2"/>
    <property type="match status" value="1"/>
</dbReference>
<evidence type="ECO:0000259" key="4">
    <source>
        <dbReference type="Pfam" id="PF03781"/>
    </source>
</evidence>
<dbReference type="SUPFAM" id="SSF53335">
    <property type="entry name" value="S-adenosyl-L-methionine-dependent methyltransferases"/>
    <property type="match status" value="1"/>
</dbReference>
<gene>
    <name evidence="7" type="ORF">B1806_07235</name>
</gene>
<dbReference type="SUPFAM" id="SSF109854">
    <property type="entry name" value="DinB/YfiT-like putative metalloenzymes"/>
    <property type="match status" value="1"/>
</dbReference>
<dbReference type="InterPro" id="IPR042095">
    <property type="entry name" value="SUMF_sf"/>
</dbReference>
<evidence type="ECO:0000259" key="5">
    <source>
        <dbReference type="Pfam" id="PF12867"/>
    </source>
</evidence>
<proteinExistence type="predicted"/>
<dbReference type="InterPro" id="IPR025714">
    <property type="entry name" value="Methyltranfer_dom"/>
</dbReference>
<evidence type="ECO:0000256" key="2">
    <source>
        <dbReference type="ARBA" id="ARBA00023004"/>
    </source>
</evidence>
<organism evidence="7 8">
    <name type="scientific">Metallibacterium scheffleri</name>
    <dbReference type="NCBI Taxonomy" id="993689"/>
    <lineage>
        <taxon>Bacteria</taxon>
        <taxon>Pseudomonadati</taxon>
        <taxon>Pseudomonadota</taxon>
        <taxon>Gammaproteobacteria</taxon>
        <taxon>Lysobacterales</taxon>
        <taxon>Rhodanobacteraceae</taxon>
        <taxon>Metallibacterium</taxon>
    </lineage>
</organism>
<sequence>MDISGGAAETTTARGHGDLRAVRLDGREPAALRVDVLHAFHATFDRHESLLELLRDDAAWLVKPIPQRHPLIFYFGHTAAFFINKLILAELIRQRIDPELESLFAVGVDEMSWDDLDDRHYEWPTPQAVRAYRRRVRDVVDGLIRSLPLDAPIDWDSPWWVILMGIEHERIHLETSSVLIRQHKLEYVKPHPAWQPCRDSGMPPRNALVDVHASQVRLGRDRGQPHVYGWDNEFGAHAADVAAFQAARQLVSNHEFRAFVEAGGYADDSLWSEEGAAWKRYARAEHPAFWVRGAGAWRLRLLAEEVPMPWDWPVETNFHEAKAFCNWLARQSGQPVRLPSEDEWHAMRQLAGIADGPQPRPAPANIELDHGASSCPVTRFAQGPFCDLIGNVWQWLETPTYPFAGFAVHPLYDDFTTPTFDGHHNLIKGGSWISCGNPALPVSRYAFRRHFFQHAGFRYVVSQARTQLPESHYETDRLVAEYCEFHYGDRHFGVPNFPQALAELCSAAMDGQPARRALDLGCATGRSSFELARHFEHVTGIDFSARFISVCTHMAEQGTLRYALVEEGELVSYRERTLAELGLVEAARKVEFFQGDACNLKPLFGGYDLILAANLIDRLYSPAQFLGQVHARIKRGGLLVIASPYTWLAEHTRREEWIGGFRKDGENHTTLDGLRDILGAHFDRVGEPRELPFVIRETRRKFQHSLSEVSVWRRR</sequence>
<feature type="domain" description="Methyltransferase" evidence="6">
    <location>
        <begin position="516"/>
        <end position="654"/>
    </location>
</feature>
<dbReference type="InterPro" id="IPR005532">
    <property type="entry name" value="SUMF_dom"/>
</dbReference>
<dbReference type="PANTHER" id="PTHR23150:SF26">
    <property type="entry name" value="GENERIC METHYLTRANSFERASE"/>
    <property type="match status" value="1"/>
</dbReference>
<dbReference type="Proteomes" id="UP000307749">
    <property type="component" value="Unassembled WGS sequence"/>
</dbReference>
<reference evidence="7 8" key="1">
    <citation type="submission" date="2017-02" db="EMBL/GenBank/DDBJ databases">
        <title>Whole genome sequencing of Metallibacterium scheffleri DSM 24874 (T).</title>
        <authorList>
            <person name="Kumar S."/>
            <person name="Patil P."/>
            <person name="Patil P.B."/>
        </authorList>
    </citation>
    <scope>NUCLEOTIDE SEQUENCE [LARGE SCALE GENOMIC DNA]</scope>
    <source>
        <strain evidence="7 8">DSM 24874</strain>
    </source>
</reference>
<dbReference type="InterPro" id="IPR016187">
    <property type="entry name" value="CTDL_fold"/>
</dbReference>
<dbReference type="InterPro" id="IPR027577">
    <property type="entry name" value="OvoA_Nterm"/>
</dbReference>
<dbReference type="NCBIfam" id="TIGR04345">
    <property type="entry name" value="ovoA_Cterm"/>
    <property type="match status" value="1"/>
</dbReference>
<dbReference type="Gene3D" id="3.90.1580.10">
    <property type="entry name" value="paralog of FGE (formylglycine-generating enzyme)"/>
    <property type="match status" value="1"/>
</dbReference>
<dbReference type="PANTHER" id="PTHR23150">
    <property type="entry name" value="SULFATASE MODIFYING FACTOR 1, 2"/>
    <property type="match status" value="1"/>
</dbReference>
<dbReference type="GO" id="GO:0032259">
    <property type="term" value="P:methylation"/>
    <property type="evidence" value="ECO:0007669"/>
    <property type="project" value="UniProtKB-KW"/>
</dbReference>
<dbReference type="InterPro" id="IPR034660">
    <property type="entry name" value="DinB/YfiT-like"/>
</dbReference>
<feature type="domain" description="Sulfatase-modifying factor enzyme-like" evidence="4">
    <location>
        <begin position="209"/>
        <end position="460"/>
    </location>
</feature>
<dbReference type="GO" id="GO:0120147">
    <property type="term" value="F:formylglycine-generating oxidase activity"/>
    <property type="evidence" value="ECO:0007669"/>
    <property type="project" value="TreeGrafter"/>
</dbReference>
<dbReference type="Pfam" id="PF13847">
    <property type="entry name" value="Methyltransf_31"/>
    <property type="match status" value="1"/>
</dbReference>
<dbReference type="InterPro" id="IPR024775">
    <property type="entry name" value="DinB-like"/>
</dbReference>
<dbReference type="Gene3D" id="3.40.50.150">
    <property type="entry name" value="Vaccinia Virus protein VP39"/>
    <property type="match status" value="1"/>
</dbReference>
<dbReference type="EMBL" id="MWQO01000023">
    <property type="protein sequence ID" value="THD10646.1"/>
    <property type="molecule type" value="Genomic_DNA"/>
</dbReference>
<keyword evidence="7" id="KW-0489">Methyltransferase</keyword>
<evidence type="ECO:0000256" key="1">
    <source>
        <dbReference type="ARBA" id="ARBA00023002"/>
    </source>
</evidence>
<dbReference type="Pfam" id="PF03781">
    <property type="entry name" value="FGE-sulfatase"/>
    <property type="match status" value="1"/>
</dbReference>
<dbReference type="STRING" id="993689.GCA_002077135_01034"/>
<dbReference type="NCBIfam" id="TIGR04344">
    <property type="entry name" value="ovoA_Nterm"/>
    <property type="match status" value="1"/>
</dbReference>
<evidence type="ECO:0000313" key="8">
    <source>
        <dbReference type="Proteomes" id="UP000307749"/>
    </source>
</evidence>
<name>A0A4S3KP53_9GAMM</name>
<comment type="caution">
    <text evidence="7">The sequence shown here is derived from an EMBL/GenBank/DDBJ whole genome shotgun (WGS) entry which is preliminary data.</text>
</comment>
<keyword evidence="1" id="KW-0560">Oxidoreductase</keyword>
<dbReference type="RefSeq" id="WP_081126373.1">
    <property type="nucleotide sequence ID" value="NZ_LDOS01000001.1"/>
</dbReference>
<dbReference type="InterPro" id="IPR027625">
    <property type="entry name" value="OvoA_Cterm"/>
</dbReference>
<dbReference type="GO" id="GO:0008168">
    <property type="term" value="F:methyltransferase activity"/>
    <property type="evidence" value="ECO:0007669"/>
    <property type="project" value="UniProtKB-KW"/>
</dbReference>
<keyword evidence="7" id="KW-0808">Transferase</keyword>
<dbReference type="InterPro" id="IPR051043">
    <property type="entry name" value="Sulfatase_Mod_Factor_Kinase"/>
</dbReference>